<name>A0A1M6EHD7_9RHOB</name>
<protein>
    <recommendedName>
        <fullName evidence="2">cysteine-S-conjugate beta-lyase</fullName>
        <ecNumber evidence="2">4.4.1.13</ecNumber>
    </recommendedName>
</protein>
<dbReference type="PANTHER" id="PTHR43525:SF1">
    <property type="entry name" value="PROTEIN MALY"/>
    <property type="match status" value="1"/>
</dbReference>
<proteinExistence type="inferred from homology"/>
<dbReference type="EC" id="4.4.1.13" evidence="2"/>
<dbReference type="PANTHER" id="PTHR43525">
    <property type="entry name" value="PROTEIN MALY"/>
    <property type="match status" value="1"/>
</dbReference>
<feature type="domain" description="Aminotransferase class I/classII large" evidence="6">
    <location>
        <begin position="59"/>
        <end position="354"/>
    </location>
</feature>
<dbReference type="Proteomes" id="UP000184292">
    <property type="component" value="Unassembled WGS sequence"/>
</dbReference>
<evidence type="ECO:0000256" key="5">
    <source>
        <dbReference type="ARBA" id="ARBA00037974"/>
    </source>
</evidence>
<evidence type="ECO:0000256" key="1">
    <source>
        <dbReference type="ARBA" id="ARBA00001933"/>
    </source>
</evidence>
<dbReference type="OrthoDB" id="3224382at2"/>
<keyword evidence="4 7" id="KW-0456">Lyase</keyword>
<dbReference type="Gene3D" id="3.90.1150.10">
    <property type="entry name" value="Aspartate Aminotransferase, domain 1"/>
    <property type="match status" value="1"/>
</dbReference>
<reference evidence="7 8" key="1">
    <citation type="submission" date="2016-11" db="EMBL/GenBank/DDBJ databases">
        <authorList>
            <person name="Jaros S."/>
            <person name="Januszkiewicz K."/>
            <person name="Wedrychowicz H."/>
        </authorList>
    </citation>
    <scope>NUCLEOTIDE SEQUENCE [LARGE SCALE GENOMIC DNA]</scope>
    <source>
        <strain evidence="7 8">DSM 100565</strain>
    </source>
</reference>
<dbReference type="RefSeq" id="WP_073329357.1">
    <property type="nucleotide sequence ID" value="NZ_FQYO01000003.1"/>
</dbReference>
<dbReference type="STRING" id="1447782.SAMN05444417_1993"/>
<dbReference type="GO" id="GO:0047804">
    <property type="term" value="F:cysteine-S-conjugate beta-lyase activity"/>
    <property type="evidence" value="ECO:0007669"/>
    <property type="project" value="UniProtKB-EC"/>
</dbReference>
<dbReference type="InterPro" id="IPR004839">
    <property type="entry name" value="Aminotransferase_I/II_large"/>
</dbReference>
<evidence type="ECO:0000256" key="2">
    <source>
        <dbReference type="ARBA" id="ARBA00012224"/>
    </source>
</evidence>
<dbReference type="GO" id="GO:0030170">
    <property type="term" value="F:pyridoxal phosphate binding"/>
    <property type="evidence" value="ECO:0007669"/>
    <property type="project" value="InterPro"/>
</dbReference>
<evidence type="ECO:0000256" key="3">
    <source>
        <dbReference type="ARBA" id="ARBA00022898"/>
    </source>
</evidence>
<dbReference type="CDD" id="cd00609">
    <property type="entry name" value="AAT_like"/>
    <property type="match status" value="1"/>
</dbReference>
<dbReference type="Pfam" id="PF00155">
    <property type="entry name" value="Aminotran_1_2"/>
    <property type="match status" value="1"/>
</dbReference>
<dbReference type="EMBL" id="FQYO01000003">
    <property type="protein sequence ID" value="SHI84698.1"/>
    <property type="molecule type" value="Genomic_DNA"/>
</dbReference>
<keyword evidence="3" id="KW-0663">Pyridoxal phosphate</keyword>
<dbReference type="InterPro" id="IPR015424">
    <property type="entry name" value="PyrdxlP-dep_Trfase"/>
</dbReference>
<comment type="similarity">
    <text evidence="5">Belongs to the class-II pyridoxal-phosphate-dependent aminotransferase family. MalY/PatB cystathionine beta-lyase subfamily.</text>
</comment>
<dbReference type="InterPro" id="IPR051798">
    <property type="entry name" value="Class-II_PLP-Dep_Aminotrans"/>
</dbReference>
<evidence type="ECO:0000256" key="4">
    <source>
        <dbReference type="ARBA" id="ARBA00023239"/>
    </source>
</evidence>
<dbReference type="InterPro" id="IPR015422">
    <property type="entry name" value="PyrdxlP-dep_Trfase_small"/>
</dbReference>
<dbReference type="Gene3D" id="3.40.640.10">
    <property type="entry name" value="Type I PLP-dependent aspartate aminotransferase-like (Major domain)"/>
    <property type="match status" value="1"/>
</dbReference>
<comment type="cofactor">
    <cofactor evidence="1">
        <name>pyridoxal 5'-phosphate</name>
        <dbReference type="ChEBI" id="CHEBI:597326"/>
    </cofactor>
</comment>
<dbReference type="AlphaFoldDB" id="A0A1M6EHD7"/>
<evidence type="ECO:0000313" key="7">
    <source>
        <dbReference type="EMBL" id="SHI84698.1"/>
    </source>
</evidence>
<organism evidence="7 8">
    <name type="scientific">Wenxinia saemankumensis</name>
    <dbReference type="NCBI Taxonomy" id="1447782"/>
    <lineage>
        <taxon>Bacteria</taxon>
        <taxon>Pseudomonadati</taxon>
        <taxon>Pseudomonadota</taxon>
        <taxon>Alphaproteobacteria</taxon>
        <taxon>Rhodobacterales</taxon>
        <taxon>Roseobacteraceae</taxon>
        <taxon>Wenxinia</taxon>
    </lineage>
</organism>
<evidence type="ECO:0000259" key="6">
    <source>
        <dbReference type="Pfam" id="PF00155"/>
    </source>
</evidence>
<dbReference type="SUPFAM" id="SSF53383">
    <property type="entry name" value="PLP-dependent transferases"/>
    <property type="match status" value="1"/>
</dbReference>
<gene>
    <name evidence="7" type="ORF">SAMN05444417_1993</name>
</gene>
<accession>A0A1M6EHD7</accession>
<sequence>MFDDPKPRRGTGSTKWDGMAMLMGPDVPGDAIPMWVAQMDFDPPPPVERALMATVAAGELGYFTTTPQMFEATAWWMETRHGWAADPGQMFATHGLGNAIGLLLQTLTAPGDGVVIFAPVYHEFRNKIARNGRRAVEVPLAIGSDGVFGMDLDAAAAILDGTERMVIISAPHNPAGRVWTVEELRALAAFSAERDLILVSDEIHQDLTLPGFAHVPALTAAPEHRDRIVVLTAASKTFDIAGLRTGCAHIPDAGLRETFGQLHRALDIQPNRMGVEATRAAYSPEGAEWVDALVAHLDGNRQAWEAALAAIPGVSAMPMQGTYLSWVDFSGTGMDQAEIDRRVMQAARLIPSPGPALGPGGELHHRFNLATTRGRVEEAGARLAEAFSDLQ</sequence>
<evidence type="ECO:0000313" key="8">
    <source>
        <dbReference type="Proteomes" id="UP000184292"/>
    </source>
</evidence>
<dbReference type="InterPro" id="IPR015421">
    <property type="entry name" value="PyrdxlP-dep_Trfase_major"/>
</dbReference>
<keyword evidence="8" id="KW-1185">Reference proteome</keyword>